<keyword evidence="4" id="KW-1185">Reference proteome</keyword>
<organism evidence="3 4">
    <name type="scientific">[Clostridium] fimetarium</name>
    <dbReference type="NCBI Taxonomy" id="99656"/>
    <lineage>
        <taxon>Bacteria</taxon>
        <taxon>Bacillati</taxon>
        <taxon>Bacillota</taxon>
        <taxon>Clostridia</taxon>
        <taxon>Lachnospirales</taxon>
        <taxon>Lachnospiraceae</taxon>
    </lineage>
</organism>
<evidence type="ECO:0000259" key="2">
    <source>
        <dbReference type="PROSITE" id="PS51677"/>
    </source>
</evidence>
<dbReference type="InterPro" id="IPR002509">
    <property type="entry name" value="NODB_dom"/>
</dbReference>
<dbReference type="Gene3D" id="3.20.20.370">
    <property type="entry name" value="Glycoside hydrolase/deacetylase"/>
    <property type="match status" value="1"/>
</dbReference>
<dbReference type="OrthoDB" id="9806342at2"/>
<sequence>MDDSTKNAQCRKKRIAKIKKIIIICTFALIIIPIILCFLLFIKISKLENKINDLMSYTQSASIGEQKAGVSDLPAKGEDKVTNVKITDDPLNNEILDTQELSTDISTIITNENEKKVYLTFDDGPSDNTDLILDILAKYKVKATFFVIEKTDEASIKRYKRILNEGHTLAMHSSSHIYTKIYESMETYIQDVTEIQNFLFDVTGYKPTIYRFPGGSSNTVSKISINTCVSYLDSVGITYFDWNISSGDAVSTPLSTEKIINNVISGVEQENNAVVLFHDANNKLNTVEALPSILGQLTDMGAKVLPITDKTTPVQHKISK</sequence>
<dbReference type="InterPro" id="IPR011330">
    <property type="entry name" value="Glyco_hydro/deAcase_b/a-brl"/>
</dbReference>
<name>A0A1I0N3C7_9FIRM</name>
<reference evidence="3 4" key="1">
    <citation type="submission" date="2016-10" db="EMBL/GenBank/DDBJ databases">
        <authorList>
            <person name="de Groot N.N."/>
        </authorList>
    </citation>
    <scope>NUCLEOTIDE SEQUENCE [LARGE SCALE GENOMIC DNA]</scope>
    <source>
        <strain evidence="3 4">DSM 9179</strain>
    </source>
</reference>
<proteinExistence type="predicted"/>
<evidence type="ECO:0000256" key="1">
    <source>
        <dbReference type="SAM" id="Phobius"/>
    </source>
</evidence>
<feature type="transmembrane region" description="Helical" evidence="1">
    <location>
        <begin position="21"/>
        <end position="42"/>
    </location>
</feature>
<dbReference type="InterPro" id="IPR050248">
    <property type="entry name" value="Polysacc_deacetylase_ArnD"/>
</dbReference>
<dbReference type="Proteomes" id="UP000199701">
    <property type="component" value="Unassembled WGS sequence"/>
</dbReference>
<evidence type="ECO:0000313" key="3">
    <source>
        <dbReference type="EMBL" id="SEV95325.1"/>
    </source>
</evidence>
<protein>
    <submittedName>
        <fullName evidence="3">Peptidoglycan/xylan/chitin deacetylase, PgdA/CDA1 family</fullName>
    </submittedName>
</protein>
<gene>
    <name evidence="3" type="ORF">SAMN05421659_102339</name>
</gene>
<dbReference type="AlphaFoldDB" id="A0A1I0N3C7"/>
<keyword evidence="1" id="KW-0472">Membrane</keyword>
<keyword evidence="1" id="KW-1133">Transmembrane helix</keyword>
<dbReference type="EMBL" id="FOJI01000002">
    <property type="protein sequence ID" value="SEV95325.1"/>
    <property type="molecule type" value="Genomic_DNA"/>
</dbReference>
<dbReference type="PROSITE" id="PS51677">
    <property type="entry name" value="NODB"/>
    <property type="match status" value="1"/>
</dbReference>
<dbReference type="SUPFAM" id="SSF88713">
    <property type="entry name" value="Glycoside hydrolase/deacetylase"/>
    <property type="match status" value="1"/>
</dbReference>
<dbReference type="PANTHER" id="PTHR10587">
    <property type="entry name" value="GLYCOSYL TRANSFERASE-RELATED"/>
    <property type="match status" value="1"/>
</dbReference>
<accession>A0A1I0N3C7</accession>
<dbReference type="RefSeq" id="WP_092450828.1">
    <property type="nucleotide sequence ID" value="NZ_FOJI01000002.1"/>
</dbReference>
<dbReference type="PANTHER" id="PTHR10587:SF125">
    <property type="entry name" value="POLYSACCHARIDE DEACETYLASE YHEN-RELATED"/>
    <property type="match status" value="1"/>
</dbReference>
<evidence type="ECO:0000313" key="4">
    <source>
        <dbReference type="Proteomes" id="UP000199701"/>
    </source>
</evidence>
<feature type="domain" description="NodB homology" evidence="2">
    <location>
        <begin position="115"/>
        <end position="305"/>
    </location>
</feature>
<dbReference type="CDD" id="cd10944">
    <property type="entry name" value="CE4_SmPgdA_like"/>
    <property type="match status" value="1"/>
</dbReference>
<keyword evidence="1" id="KW-0812">Transmembrane</keyword>
<dbReference type="GO" id="GO:0016810">
    <property type="term" value="F:hydrolase activity, acting on carbon-nitrogen (but not peptide) bonds"/>
    <property type="evidence" value="ECO:0007669"/>
    <property type="project" value="InterPro"/>
</dbReference>
<dbReference type="GO" id="GO:0005975">
    <property type="term" value="P:carbohydrate metabolic process"/>
    <property type="evidence" value="ECO:0007669"/>
    <property type="project" value="InterPro"/>
</dbReference>
<dbReference type="STRING" id="99656.SAMN05421659_102339"/>
<dbReference type="Pfam" id="PF01522">
    <property type="entry name" value="Polysacc_deac_1"/>
    <property type="match status" value="1"/>
</dbReference>